<name>A0A366ELF6_9BACI</name>
<dbReference type="Proteomes" id="UP000252118">
    <property type="component" value="Unassembled WGS sequence"/>
</dbReference>
<keyword evidence="2" id="KW-0808">Transferase</keyword>
<evidence type="ECO:0000259" key="1">
    <source>
        <dbReference type="Pfam" id="PF00534"/>
    </source>
</evidence>
<reference evidence="2 3" key="1">
    <citation type="submission" date="2018-06" db="EMBL/GenBank/DDBJ databases">
        <title>Freshwater and sediment microbial communities from various areas in North America, analyzing microbe dynamics in response to fracking.</title>
        <authorList>
            <person name="Lamendella R."/>
        </authorList>
    </citation>
    <scope>NUCLEOTIDE SEQUENCE [LARGE SCALE GENOMIC DNA]</scope>
    <source>
        <strain evidence="2 3">97B</strain>
    </source>
</reference>
<dbReference type="AlphaFoldDB" id="A0A366ELF6"/>
<dbReference type="Gene3D" id="3.40.50.2000">
    <property type="entry name" value="Glycogen Phosphorylase B"/>
    <property type="match status" value="2"/>
</dbReference>
<dbReference type="InterPro" id="IPR001296">
    <property type="entry name" value="Glyco_trans_1"/>
</dbReference>
<evidence type="ECO:0000313" key="3">
    <source>
        <dbReference type="Proteomes" id="UP000252118"/>
    </source>
</evidence>
<dbReference type="PANTHER" id="PTHR12526:SF630">
    <property type="entry name" value="GLYCOSYLTRANSFERASE"/>
    <property type="match status" value="1"/>
</dbReference>
<proteinExistence type="predicted"/>
<sequence length="386" mass="44800">MKLKILFVIDSLNSGGAEKSLISLLSLFDYDKYDVDLLMFSRKGLYLSLLPKEVNVLKAPETLGKHQRINLKHLYLKLGNSLSLRNPFYKKFLHSSQINWKWKSQGIKQLDEKYDIAIAYSQGFPTYFVAEKVESTKKYCWINTDYKKASYNKKFDTQFYYQYNNIVAVSESNKEIFIKEMPLAKDKTLVIYDIISPKLVRTMSKQPVAYRDNYKGLKILTIGRLVDVKGYDLAIKACYQLKKEGLNFKWYSIGEGELKPKLEKLVKDYGLEDTFIFLGPHQNPYNYLKMCDIYVQPSRFEGFGMAIAEAKILHKPIISTNFPVVYNQIEDGKNGIIVSMNPKEISQGIKKIITNKELNEKIIYNLKHESMGTENEIYKLYSLIES</sequence>
<dbReference type="PANTHER" id="PTHR12526">
    <property type="entry name" value="GLYCOSYLTRANSFERASE"/>
    <property type="match status" value="1"/>
</dbReference>
<dbReference type="GO" id="GO:0016757">
    <property type="term" value="F:glycosyltransferase activity"/>
    <property type="evidence" value="ECO:0007669"/>
    <property type="project" value="InterPro"/>
</dbReference>
<dbReference type="RefSeq" id="WP_113970181.1">
    <property type="nucleotide sequence ID" value="NZ_QNRJ01000010.1"/>
</dbReference>
<organism evidence="2 3">
    <name type="scientific">Rossellomorea aquimaris</name>
    <dbReference type="NCBI Taxonomy" id="189382"/>
    <lineage>
        <taxon>Bacteria</taxon>
        <taxon>Bacillati</taxon>
        <taxon>Bacillota</taxon>
        <taxon>Bacilli</taxon>
        <taxon>Bacillales</taxon>
        <taxon>Bacillaceae</taxon>
        <taxon>Rossellomorea</taxon>
    </lineage>
</organism>
<dbReference type="Pfam" id="PF00534">
    <property type="entry name" value="Glycos_transf_1"/>
    <property type="match status" value="1"/>
</dbReference>
<comment type="caution">
    <text evidence="2">The sequence shown here is derived from an EMBL/GenBank/DDBJ whole genome shotgun (WGS) entry which is preliminary data.</text>
</comment>
<accession>A0A366ELF6</accession>
<feature type="domain" description="Glycosyl transferase family 1" evidence="1">
    <location>
        <begin position="215"/>
        <end position="367"/>
    </location>
</feature>
<protein>
    <submittedName>
        <fullName evidence="2">Glycosyltransferase involved in cell wall biosynthesis</fullName>
    </submittedName>
</protein>
<evidence type="ECO:0000313" key="2">
    <source>
        <dbReference type="EMBL" id="RBP03154.1"/>
    </source>
</evidence>
<dbReference type="SUPFAM" id="SSF53756">
    <property type="entry name" value="UDP-Glycosyltransferase/glycogen phosphorylase"/>
    <property type="match status" value="1"/>
</dbReference>
<dbReference type="CDD" id="cd03811">
    <property type="entry name" value="GT4_GT28_WabH-like"/>
    <property type="match status" value="1"/>
</dbReference>
<gene>
    <name evidence="2" type="ORF">DET59_11036</name>
</gene>
<dbReference type="OrthoDB" id="9813638at2"/>
<dbReference type="EMBL" id="QNRJ01000010">
    <property type="protein sequence ID" value="RBP03154.1"/>
    <property type="molecule type" value="Genomic_DNA"/>
</dbReference>